<dbReference type="EMBL" id="BT062476">
    <property type="protein sequence ID" value="ACN27173.1"/>
    <property type="molecule type" value="mRNA"/>
</dbReference>
<reference evidence="2" key="1">
    <citation type="journal article" date="2009" name="PLoS Genet.">
        <title>Sequencing, mapping, and analysis of 27,455 maize full-length cDNAs.</title>
        <authorList>
            <person name="Soderlund C."/>
            <person name="Descour A."/>
            <person name="Kudrna D."/>
            <person name="Bomhoff M."/>
            <person name="Boyd L."/>
            <person name="Currie J."/>
            <person name="Angelova A."/>
            <person name="Collura K."/>
            <person name="Wissotski M."/>
            <person name="Ashley E."/>
            <person name="Morrow D."/>
            <person name="Fernandes J."/>
            <person name="Walbot V."/>
            <person name="Yu Y."/>
        </authorList>
    </citation>
    <scope>NUCLEOTIDE SEQUENCE</scope>
    <source>
        <strain evidence="2">B73</strain>
    </source>
</reference>
<dbReference type="KEGG" id="zma:100381869"/>
<evidence type="ECO:0000313" key="2">
    <source>
        <dbReference type="EMBL" id="ACN27173.1"/>
    </source>
</evidence>
<protein>
    <submittedName>
        <fullName evidence="2">Uncharacterized protein</fullName>
    </submittedName>
</protein>
<reference evidence="3" key="2">
    <citation type="submission" date="2015-12" db="EMBL/GenBank/DDBJ databases">
        <title>Update maize B73 reference genome by single molecule sequencing technologies.</title>
        <authorList>
            <consortium name="Maize Genome Sequencing Project"/>
            <person name="Ware D."/>
        </authorList>
    </citation>
    <scope>NUCLEOTIDE SEQUENCE</scope>
    <source>
        <tissue evidence="3">Seedling</tissue>
    </source>
</reference>
<proteinExistence type="evidence at transcript level"/>
<dbReference type="EMBL" id="CM000784">
    <property type="protein sequence ID" value="AQK89145.1"/>
    <property type="molecule type" value="Genomic_DNA"/>
</dbReference>
<dbReference type="PaxDb" id="4577-GRMZM2G384298_P01"/>
<dbReference type="AlphaFoldDB" id="C0P2F7"/>
<name>C0P2F7_MAIZE</name>
<sequence>MDPLASASRHCCRHSRARAPPFSPPPPDPLAPATFDGSPQSAPFHRRNASIPFHFARRAGACRASQWLTVQLEDQPQGVGLLNEPPTVLLLPNHRQSHTLWWLRLRDSQVQRAGVAQARSRPPRSSRRPSTSLSSVHGTPRPRPSSLH</sequence>
<feature type="compositionally biased region" description="Pro residues" evidence="1">
    <location>
        <begin position="21"/>
        <end position="30"/>
    </location>
</feature>
<dbReference type="HOGENOM" id="CLU_1830310_0_0_1"/>
<evidence type="ECO:0000313" key="3">
    <source>
        <dbReference type="EMBL" id="AQK89145.1"/>
    </source>
</evidence>
<feature type="region of interest" description="Disordered" evidence="1">
    <location>
        <begin position="1"/>
        <end position="45"/>
    </location>
</feature>
<organism evidence="2">
    <name type="scientific">Zea mays</name>
    <name type="common">Maize</name>
    <dbReference type="NCBI Taxonomy" id="4577"/>
    <lineage>
        <taxon>Eukaryota</taxon>
        <taxon>Viridiplantae</taxon>
        <taxon>Streptophyta</taxon>
        <taxon>Embryophyta</taxon>
        <taxon>Tracheophyta</taxon>
        <taxon>Spermatophyta</taxon>
        <taxon>Magnoliopsida</taxon>
        <taxon>Liliopsida</taxon>
        <taxon>Poales</taxon>
        <taxon>Poaceae</taxon>
        <taxon>PACMAD clade</taxon>
        <taxon>Panicoideae</taxon>
        <taxon>Andropogonodae</taxon>
        <taxon>Andropogoneae</taxon>
        <taxon>Tripsacinae</taxon>
        <taxon>Zea</taxon>
    </lineage>
</organism>
<gene>
    <name evidence="3" type="ORF">ZEAMMB73_Zm00001d008179</name>
</gene>
<feature type="region of interest" description="Disordered" evidence="1">
    <location>
        <begin position="112"/>
        <end position="148"/>
    </location>
</feature>
<accession>C0P2F7</accession>
<evidence type="ECO:0000256" key="1">
    <source>
        <dbReference type="SAM" id="MobiDB-lite"/>
    </source>
</evidence>